<dbReference type="Pfam" id="PF04069">
    <property type="entry name" value="OpuAC"/>
    <property type="match status" value="1"/>
</dbReference>
<dbReference type="KEGG" id="nec:KGD82_25845"/>
<dbReference type="Gene3D" id="3.40.190.100">
    <property type="entry name" value="Glycine betaine-binding periplasmic protein, domain 2"/>
    <property type="match status" value="1"/>
</dbReference>
<organism evidence="7 8">
    <name type="scientific">Nocardiopsis eucommiae</name>
    <dbReference type="NCBI Taxonomy" id="2831970"/>
    <lineage>
        <taxon>Bacteria</taxon>
        <taxon>Bacillati</taxon>
        <taxon>Actinomycetota</taxon>
        <taxon>Actinomycetes</taxon>
        <taxon>Streptosporangiales</taxon>
        <taxon>Nocardiopsidaceae</taxon>
        <taxon>Nocardiopsis</taxon>
    </lineage>
</organism>
<evidence type="ECO:0000256" key="5">
    <source>
        <dbReference type="SAM" id="SignalP"/>
    </source>
</evidence>
<evidence type="ECO:0000313" key="7">
    <source>
        <dbReference type="EMBL" id="QVJ01423.1"/>
    </source>
</evidence>
<comment type="subcellular location">
    <subcellularLocation>
        <location evidence="1">Cell membrane</location>
    </subcellularLocation>
</comment>
<proteinExistence type="predicted"/>
<name>A0A975LA43_9ACTN</name>
<accession>A0A975LA43</accession>
<keyword evidence="8" id="KW-1185">Reference proteome</keyword>
<dbReference type="PROSITE" id="PS51257">
    <property type="entry name" value="PROKAR_LIPOPROTEIN"/>
    <property type="match status" value="1"/>
</dbReference>
<dbReference type="Proteomes" id="UP000682416">
    <property type="component" value="Chromosome"/>
</dbReference>
<dbReference type="EMBL" id="CP074402">
    <property type="protein sequence ID" value="QVJ01423.1"/>
    <property type="molecule type" value="Genomic_DNA"/>
</dbReference>
<reference evidence="7" key="1">
    <citation type="submission" date="2021-05" db="EMBL/GenBank/DDBJ databases">
        <authorList>
            <person name="Kaiqin L."/>
            <person name="Jian G."/>
        </authorList>
    </citation>
    <scope>NUCLEOTIDE SEQUENCE</scope>
    <source>
        <strain evidence="7">HDS5</strain>
    </source>
</reference>
<evidence type="ECO:0000313" key="8">
    <source>
        <dbReference type="Proteomes" id="UP000682416"/>
    </source>
</evidence>
<sequence>MYSRKRMMGLAAAGMSGVLLLTACGGNGEDLTGGSGEGQGGSGTGDDLQDVNIALIAWEEAIAVTHMWEAILDEKGYNVEVTDVDVAPMYQGAANGDVDLFLDTWLPATHQQYWDDYGDQLEDLGSWYDNAILTLTVPTYMEDVNSIPDLLDHADELDNRIVGIDPGAGLTDTTQNSAMPGYELDDDFELVTSSGAAMLAELDSAIAEEEPIVVTLWRPHPAYAKHDLKDLEDPEGLMGDAETIHAVGRDGFGNDYPQLSSWLEGWDMSDDELASLEALTVGDDVDDPDAGARQWLADNPEFLERTLGEDAEGLNF</sequence>
<dbReference type="Gene3D" id="3.10.105.10">
    <property type="entry name" value="Dipeptide-binding Protein, Domain 3"/>
    <property type="match status" value="2"/>
</dbReference>
<dbReference type="GO" id="GO:0043190">
    <property type="term" value="C:ATP-binding cassette (ABC) transporter complex"/>
    <property type="evidence" value="ECO:0007669"/>
    <property type="project" value="InterPro"/>
</dbReference>
<dbReference type="PANTHER" id="PTHR47737">
    <property type="entry name" value="GLYCINE BETAINE/PROLINE BETAINE TRANSPORT SYSTEM PERMEASE PROTEIN PROW"/>
    <property type="match status" value="1"/>
</dbReference>
<keyword evidence="2" id="KW-0813">Transport</keyword>
<keyword evidence="4" id="KW-0472">Membrane</keyword>
<evidence type="ECO:0000256" key="1">
    <source>
        <dbReference type="ARBA" id="ARBA00004236"/>
    </source>
</evidence>
<feature type="domain" description="ABC-type glycine betaine transport system substrate-binding" evidence="6">
    <location>
        <begin position="50"/>
        <end position="297"/>
    </location>
</feature>
<feature type="signal peptide" evidence="5">
    <location>
        <begin position="1"/>
        <end position="23"/>
    </location>
</feature>
<evidence type="ECO:0000256" key="3">
    <source>
        <dbReference type="ARBA" id="ARBA00022475"/>
    </source>
</evidence>
<keyword evidence="5" id="KW-0732">Signal</keyword>
<dbReference type="AlphaFoldDB" id="A0A975LA43"/>
<feature type="chain" id="PRO_5039029263" evidence="5">
    <location>
        <begin position="24"/>
        <end position="316"/>
    </location>
</feature>
<dbReference type="InterPro" id="IPR007210">
    <property type="entry name" value="ABC_Gly_betaine_transp_sub-bd"/>
</dbReference>
<dbReference type="GO" id="GO:0015226">
    <property type="term" value="F:carnitine transmembrane transporter activity"/>
    <property type="evidence" value="ECO:0007669"/>
    <property type="project" value="TreeGrafter"/>
</dbReference>
<gene>
    <name evidence="7" type="ORF">KGD82_25845</name>
</gene>
<dbReference type="CDD" id="cd13639">
    <property type="entry name" value="PBP2_OpuAC_like"/>
    <property type="match status" value="1"/>
</dbReference>
<protein>
    <submittedName>
        <fullName evidence="7">Glycine betaine ABC transporter substrate-binding protein</fullName>
    </submittedName>
</protein>
<evidence type="ECO:0000256" key="2">
    <source>
        <dbReference type="ARBA" id="ARBA00022448"/>
    </source>
</evidence>
<dbReference type="SUPFAM" id="SSF53850">
    <property type="entry name" value="Periplasmic binding protein-like II"/>
    <property type="match status" value="1"/>
</dbReference>
<evidence type="ECO:0000256" key="4">
    <source>
        <dbReference type="ARBA" id="ARBA00023136"/>
    </source>
</evidence>
<evidence type="ECO:0000259" key="6">
    <source>
        <dbReference type="Pfam" id="PF04069"/>
    </source>
</evidence>
<keyword evidence="3" id="KW-1003">Cell membrane</keyword>
<dbReference type="GO" id="GO:0015871">
    <property type="term" value="P:choline transport"/>
    <property type="evidence" value="ECO:0007669"/>
    <property type="project" value="TreeGrafter"/>
</dbReference>
<dbReference type="GO" id="GO:0031460">
    <property type="term" value="P:glycine betaine transport"/>
    <property type="evidence" value="ECO:0007669"/>
    <property type="project" value="TreeGrafter"/>
</dbReference>
<dbReference type="PANTHER" id="PTHR47737:SF1">
    <property type="entry name" value="GLYCINE BETAINE_PROLINE BETAINE TRANSPORT SYSTEM PERMEASE PROTEIN PROW"/>
    <property type="match status" value="1"/>
</dbReference>
<dbReference type="GO" id="GO:0005275">
    <property type="term" value="F:amine transmembrane transporter activity"/>
    <property type="evidence" value="ECO:0007669"/>
    <property type="project" value="TreeGrafter"/>
</dbReference>